<protein>
    <submittedName>
        <fullName evidence="1">Uncharacterized protein</fullName>
    </submittedName>
</protein>
<dbReference type="AlphaFoldDB" id="A0A1B0BQG7"/>
<proteinExistence type="predicted"/>
<organism evidence="1 2">
    <name type="scientific">Glossina palpalis gambiensis</name>
    <dbReference type="NCBI Taxonomy" id="67801"/>
    <lineage>
        <taxon>Eukaryota</taxon>
        <taxon>Metazoa</taxon>
        <taxon>Ecdysozoa</taxon>
        <taxon>Arthropoda</taxon>
        <taxon>Hexapoda</taxon>
        <taxon>Insecta</taxon>
        <taxon>Pterygota</taxon>
        <taxon>Neoptera</taxon>
        <taxon>Endopterygota</taxon>
        <taxon>Diptera</taxon>
        <taxon>Brachycera</taxon>
        <taxon>Muscomorpha</taxon>
        <taxon>Hippoboscoidea</taxon>
        <taxon>Glossinidae</taxon>
        <taxon>Glossina</taxon>
    </lineage>
</organism>
<name>A0A1B0BQG7_9MUSC</name>
<reference evidence="1" key="2">
    <citation type="submission" date="2020-05" db="UniProtKB">
        <authorList>
            <consortium name="EnsemblMetazoa"/>
        </authorList>
    </citation>
    <scope>IDENTIFICATION</scope>
    <source>
        <strain evidence="1">IAEA</strain>
    </source>
</reference>
<dbReference type="Proteomes" id="UP000092460">
    <property type="component" value="Unassembled WGS sequence"/>
</dbReference>
<evidence type="ECO:0000313" key="2">
    <source>
        <dbReference type="Proteomes" id="UP000092460"/>
    </source>
</evidence>
<dbReference type="VEuPathDB" id="VectorBase:GPPI037388"/>
<sequence>MIYVHTDARVLPTTAGAATVIVVITLHINFKTCTLKSAGVLPIQLRACPLGRQILGWSCWLS</sequence>
<evidence type="ECO:0000313" key="1">
    <source>
        <dbReference type="EnsemblMetazoa" id="GPPI037388-PA"/>
    </source>
</evidence>
<keyword evidence="2" id="KW-1185">Reference proteome</keyword>
<dbReference type="EMBL" id="JXJN01018616">
    <property type="status" value="NOT_ANNOTATED_CDS"/>
    <property type="molecule type" value="Genomic_DNA"/>
</dbReference>
<accession>A0A1B0BQG7</accession>
<dbReference type="EnsemblMetazoa" id="GPPI037388-RA">
    <property type="protein sequence ID" value="GPPI037388-PA"/>
    <property type="gene ID" value="GPPI037388"/>
</dbReference>
<reference evidence="2" key="1">
    <citation type="submission" date="2015-01" db="EMBL/GenBank/DDBJ databases">
        <authorList>
            <person name="Aksoy S."/>
            <person name="Warren W."/>
            <person name="Wilson R.K."/>
        </authorList>
    </citation>
    <scope>NUCLEOTIDE SEQUENCE [LARGE SCALE GENOMIC DNA]</scope>
    <source>
        <strain evidence="2">IAEA</strain>
    </source>
</reference>